<evidence type="ECO:0000313" key="8">
    <source>
        <dbReference type="Proteomes" id="UP000277928"/>
    </source>
</evidence>
<dbReference type="OrthoDB" id="29596at2759"/>
<dbReference type="Gene3D" id="3.40.50.300">
    <property type="entry name" value="P-loop containing nucleotide triphosphate hydrolases"/>
    <property type="match status" value="1"/>
</dbReference>
<dbReference type="Pfam" id="PF00488">
    <property type="entry name" value="MutS_V"/>
    <property type="match status" value="1"/>
</dbReference>
<dbReference type="Pfam" id="PF05192">
    <property type="entry name" value="MutS_III"/>
    <property type="match status" value="1"/>
</dbReference>
<evidence type="ECO:0000259" key="6">
    <source>
        <dbReference type="PROSITE" id="PS00486"/>
    </source>
</evidence>
<dbReference type="PANTHER" id="PTHR11361">
    <property type="entry name" value="DNA MISMATCH REPAIR PROTEIN MUTS FAMILY MEMBER"/>
    <property type="match status" value="1"/>
</dbReference>
<dbReference type="InterPro" id="IPR000432">
    <property type="entry name" value="DNA_mismatch_repair_MutS_C"/>
</dbReference>
<dbReference type="SUPFAM" id="SSF48334">
    <property type="entry name" value="DNA repair protein MutS, domain III"/>
    <property type="match status" value="1"/>
</dbReference>
<dbReference type="GO" id="GO:0030983">
    <property type="term" value="F:mismatched DNA binding"/>
    <property type="evidence" value="ECO:0007669"/>
    <property type="project" value="InterPro"/>
</dbReference>
<keyword evidence="4" id="KW-0238">DNA-binding</keyword>
<evidence type="ECO:0000256" key="5">
    <source>
        <dbReference type="SAM" id="MobiDB-lite"/>
    </source>
</evidence>
<dbReference type="SMART" id="SM00533">
    <property type="entry name" value="MUTSd"/>
    <property type="match status" value="1"/>
</dbReference>
<dbReference type="GO" id="GO:0006298">
    <property type="term" value="P:mismatch repair"/>
    <property type="evidence" value="ECO:0007669"/>
    <property type="project" value="InterPro"/>
</dbReference>
<organism evidence="7 8">
    <name type="scientific">Litomosoides sigmodontis</name>
    <name type="common">Filarial nematode worm</name>
    <dbReference type="NCBI Taxonomy" id="42156"/>
    <lineage>
        <taxon>Eukaryota</taxon>
        <taxon>Metazoa</taxon>
        <taxon>Ecdysozoa</taxon>
        <taxon>Nematoda</taxon>
        <taxon>Chromadorea</taxon>
        <taxon>Rhabditida</taxon>
        <taxon>Spirurina</taxon>
        <taxon>Spiruromorpha</taxon>
        <taxon>Filarioidea</taxon>
        <taxon>Onchocercidae</taxon>
        <taxon>Litomosoides</taxon>
    </lineage>
</organism>
<proteinExistence type="inferred from homology"/>
<dbReference type="InterPro" id="IPR027417">
    <property type="entry name" value="P-loop_NTPase"/>
</dbReference>
<dbReference type="AlphaFoldDB" id="A0A3P6U166"/>
<evidence type="ECO:0000256" key="3">
    <source>
        <dbReference type="ARBA" id="ARBA00022840"/>
    </source>
</evidence>
<dbReference type="InterPro" id="IPR007696">
    <property type="entry name" value="DNA_mismatch_repair_MutS_core"/>
</dbReference>
<accession>A0A3P6U166</accession>
<dbReference type="EMBL" id="UYRX01001012">
    <property type="protein sequence ID" value="VDK87685.1"/>
    <property type="molecule type" value="Genomic_DNA"/>
</dbReference>
<keyword evidence="2" id="KW-0547">Nucleotide-binding</keyword>
<sequence>MSAKVLSVHYNRNRLGAACYDQETFTVFVLTDLLEDADDFRMVHSLLFNPNLSRLIDVGSNSIFLKRITVLMQLEPSIVIASKMQDVNFLAKLNKLCFGDGNNIIMEIPDKETEDNVSSQAEGDQHEDTDESDKEANEGPIIALHLMPAVAYNFEDAKKRILPLFESLDSTKEENNLRLAFRLDLTATNMISAFGALLKYMDAVRLGVEFEDINTKTPITTIKTITLDEIVQVDDSSRRALQIFKDELHPLAYKIHSVRGTREEISLFRMCNRCQSKSGESLLRCWFERPTTNRITLTNRVTAIHYFVQDCNLDAADFIRRQLKKICILRGILRRVKSQRLTLNDWRNLYTTCNTAQQIMDYIRKREIKLALFDNEMANVYRNITRITAVMFEVINFSESFMENRFVVNANVDGNLDQLKQLYASLPETLTHIARMEAITLNVPSSVCYIPMFGYLLVVPKNTTFPPSAQNEVELLYETDDAIHVKNERMRQLDREIGDIKMEIIDIETNAMLRLKQLICRNEKAIRQAAYICSTLDCIVSLALTAREYDWYCPRYVDESVIDVEDGRHAIMELVSTNKFVPNPIRSGGAQTKMKILMGPNASGKSVYLKQIGIIVFLAHIGSFVPARSAIIGPVDRIITRMHTLDCALDGMSTFATDLSQMAVALRRGTGNSLILVDEFGKGTIMEAGISLLASSLNYWIRKGKADCPHIFAVSHFHSLIDHIIKDANLLSFLTMDVMLDDGNFDFQYKLVDGFIDYSHASHIASKMGIDSGILRRANQVRDCLKRHVPIDPLDDDGELLFKIAPLLENLRNTDFSVDLKDFLQIMAKLLLTAEERTAVVEEKDESGSVGIDVENDNSVDVELQINLARSDYKTTKNSESHLAPSRKLQKLNDTGSSRSSRNVSFLSPVVDRQDSTVTVIDIDAKSAGRS</sequence>
<dbReference type="GO" id="GO:0005634">
    <property type="term" value="C:nucleus"/>
    <property type="evidence" value="ECO:0007669"/>
    <property type="project" value="TreeGrafter"/>
</dbReference>
<dbReference type="SUPFAM" id="SSF52540">
    <property type="entry name" value="P-loop containing nucleoside triphosphate hydrolases"/>
    <property type="match status" value="1"/>
</dbReference>
<dbReference type="OMA" id="HYFVQDC"/>
<dbReference type="STRING" id="42156.A0A3P6U166"/>
<dbReference type="SMART" id="SM00534">
    <property type="entry name" value="MUTSac"/>
    <property type="match status" value="1"/>
</dbReference>
<evidence type="ECO:0000313" key="7">
    <source>
        <dbReference type="EMBL" id="VDK87685.1"/>
    </source>
</evidence>
<keyword evidence="8" id="KW-1185">Reference proteome</keyword>
<comment type="similarity">
    <text evidence="1">Belongs to the DNA mismatch repair MutS family.</text>
</comment>
<feature type="region of interest" description="Disordered" evidence="5">
    <location>
        <begin position="875"/>
        <end position="903"/>
    </location>
</feature>
<dbReference type="Proteomes" id="UP000277928">
    <property type="component" value="Unassembled WGS sequence"/>
</dbReference>
<reference evidence="7 8" key="1">
    <citation type="submission" date="2018-08" db="EMBL/GenBank/DDBJ databases">
        <authorList>
            <person name="Laetsch R D."/>
            <person name="Stevens L."/>
            <person name="Kumar S."/>
            <person name="Blaxter L. M."/>
        </authorList>
    </citation>
    <scope>NUCLEOTIDE SEQUENCE [LARGE SCALE GENOMIC DNA]</scope>
</reference>
<evidence type="ECO:0000256" key="2">
    <source>
        <dbReference type="ARBA" id="ARBA00022741"/>
    </source>
</evidence>
<dbReference type="Gene3D" id="1.10.1420.10">
    <property type="match status" value="1"/>
</dbReference>
<dbReference type="InterPro" id="IPR036187">
    <property type="entry name" value="DNA_mismatch_repair_MutS_sf"/>
</dbReference>
<name>A0A3P6U166_LITSI</name>
<dbReference type="PANTHER" id="PTHR11361:SF20">
    <property type="entry name" value="MUTS PROTEIN HOMOLOG 5"/>
    <property type="match status" value="1"/>
</dbReference>
<keyword evidence="3" id="KW-0067">ATP-binding</keyword>
<feature type="region of interest" description="Disordered" evidence="5">
    <location>
        <begin position="112"/>
        <end position="136"/>
    </location>
</feature>
<evidence type="ECO:0000256" key="1">
    <source>
        <dbReference type="ARBA" id="ARBA00006271"/>
    </source>
</evidence>
<dbReference type="GO" id="GO:0140664">
    <property type="term" value="F:ATP-dependent DNA damage sensor activity"/>
    <property type="evidence" value="ECO:0007669"/>
    <property type="project" value="InterPro"/>
</dbReference>
<feature type="domain" description="DNA mismatch repair proteins mutS family" evidence="6">
    <location>
        <begin position="673"/>
        <end position="689"/>
    </location>
</feature>
<gene>
    <name evidence="7" type="ORF">NLS_LOCUS8283</name>
</gene>
<protein>
    <recommendedName>
        <fullName evidence="6">DNA mismatch repair proteins mutS family domain-containing protein</fullName>
    </recommendedName>
</protein>
<dbReference type="GO" id="GO:0005524">
    <property type="term" value="F:ATP binding"/>
    <property type="evidence" value="ECO:0007669"/>
    <property type="project" value="UniProtKB-KW"/>
</dbReference>
<dbReference type="InterPro" id="IPR045076">
    <property type="entry name" value="MutS"/>
</dbReference>
<evidence type="ECO:0000256" key="4">
    <source>
        <dbReference type="ARBA" id="ARBA00023125"/>
    </source>
</evidence>
<dbReference type="PROSITE" id="PS00486">
    <property type="entry name" value="DNA_MISMATCH_REPAIR_2"/>
    <property type="match status" value="1"/>
</dbReference>
<dbReference type="GO" id="GO:0051026">
    <property type="term" value="P:chiasma assembly"/>
    <property type="evidence" value="ECO:0007669"/>
    <property type="project" value="TreeGrafter"/>
</dbReference>